<dbReference type="PROSITE" id="PS50111">
    <property type="entry name" value="CHEMOTAXIS_TRANSDUC_2"/>
    <property type="match status" value="1"/>
</dbReference>
<evidence type="ECO:0000256" key="4">
    <source>
        <dbReference type="SAM" id="MobiDB-lite"/>
    </source>
</evidence>
<accession>A0ABP8KXW2</accession>
<dbReference type="PANTHER" id="PTHR43531:SF14">
    <property type="entry name" value="METHYL-ACCEPTING CHEMOTAXIS PROTEIN I-RELATED"/>
    <property type="match status" value="1"/>
</dbReference>
<evidence type="ECO:0000259" key="7">
    <source>
        <dbReference type="PROSITE" id="PS50885"/>
    </source>
</evidence>
<keyword evidence="9" id="KW-1185">Reference proteome</keyword>
<sequence>MTDTSLPKPPSNLPRNVLGRRLVGAFSLVLLLALAGSGIGAWCLQQVDAAVRQALAGHVATERIVADAYRLQAMNAARYKAMALSAEPEVGEALQAEIARTHAEYTALLQALQERLHSPADQALLATLRTAEGDFQQAVAELVQARDFGLTARIQQVLHERFAPASSALLGAVGALAQAQRTAIDTAGAEVSALSQSAQWALLLFGLAALAVGAVLTAWLVRSISQPLRTARDTAQRVSALDLRHDIAGHGRDEAGHLLLALARMQQALRALAADVRASAHSVRHAAHEMAQGNADLSQRTEATASSLQQTAAALEQITLHLQQSTDAADQAHQLSTNAATVAEEGGRTVQQVVQTLRGIQQSTREVVDITGVIDGIAFQTNILALNAAVEAARAGEAGRGFSVVAAEVRQLATRAAEAARRIQALSAQSVAQVDEGVQRAGEAGATMQRMLGASREVVQAIGAIHSATQAQMQDIRQIHGAVSQLDQMTQQNSALVEQSAAASEGLRQQAHDLTELISRFALPGEAAHAEAPPPLAQRMAPTHRTGAPAPAPMTAARRTPLLSRG</sequence>
<dbReference type="InterPro" id="IPR047347">
    <property type="entry name" value="YvaQ-like_sensor"/>
</dbReference>
<dbReference type="InterPro" id="IPR004089">
    <property type="entry name" value="MCPsignal_dom"/>
</dbReference>
<organism evidence="8 9">
    <name type="scientific">Acidovorax lacteus</name>
    <dbReference type="NCBI Taxonomy" id="1924988"/>
    <lineage>
        <taxon>Bacteria</taxon>
        <taxon>Pseudomonadati</taxon>
        <taxon>Pseudomonadota</taxon>
        <taxon>Betaproteobacteria</taxon>
        <taxon>Burkholderiales</taxon>
        <taxon>Comamonadaceae</taxon>
        <taxon>Acidovorax</taxon>
    </lineage>
</organism>
<dbReference type="InterPro" id="IPR004090">
    <property type="entry name" value="Chemotax_Me-accpt_rcpt"/>
</dbReference>
<dbReference type="Pfam" id="PF00015">
    <property type="entry name" value="MCPsignal"/>
    <property type="match status" value="1"/>
</dbReference>
<dbReference type="InterPro" id="IPR051310">
    <property type="entry name" value="MCP_chemotaxis"/>
</dbReference>
<dbReference type="Proteomes" id="UP001501788">
    <property type="component" value="Unassembled WGS sequence"/>
</dbReference>
<dbReference type="PANTHER" id="PTHR43531">
    <property type="entry name" value="PROTEIN ICFG"/>
    <property type="match status" value="1"/>
</dbReference>
<proteinExistence type="inferred from homology"/>
<dbReference type="EMBL" id="BAABEX010000003">
    <property type="protein sequence ID" value="GAA4418216.1"/>
    <property type="molecule type" value="Genomic_DNA"/>
</dbReference>
<protein>
    <recommendedName>
        <fullName evidence="10">HAMP domain-containing protein</fullName>
    </recommendedName>
</protein>
<dbReference type="RefSeq" id="WP_345060513.1">
    <property type="nucleotide sequence ID" value="NZ_BAABEX010000003.1"/>
</dbReference>
<evidence type="ECO:0000313" key="8">
    <source>
        <dbReference type="EMBL" id="GAA4418216.1"/>
    </source>
</evidence>
<dbReference type="Gene3D" id="1.10.287.950">
    <property type="entry name" value="Methyl-accepting chemotaxis protein"/>
    <property type="match status" value="1"/>
</dbReference>
<evidence type="ECO:0000256" key="5">
    <source>
        <dbReference type="SAM" id="Phobius"/>
    </source>
</evidence>
<keyword evidence="3" id="KW-0807">Transducer</keyword>
<name>A0ABP8KXW2_9BURK</name>
<dbReference type="SUPFAM" id="SSF58104">
    <property type="entry name" value="Methyl-accepting chemotaxis protein (MCP) signaling domain"/>
    <property type="match status" value="1"/>
</dbReference>
<feature type="region of interest" description="Disordered" evidence="4">
    <location>
        <begin position="537"/>
        <end position="566"/>
    </location>
</feature>
<feature type="domain" description="Methyl-accepting transducer" evidence="6">
    <location>
        <begin position="279"/>
        <end position="508"/>
    </location>
</feature>
<dbReference type="Pfam" id="PF00672">
    <property type="entry name" value="HAMP"/>
    <property type="match status" value="1"/>
</dbReference>
<evidence type="ECO:0000256" key="2">
    <source>
        <dbReference type="ARBA" id="ARBA00029447"/>
    </source>
</evidence>
<evidence type="ECO:0000259" key="6">
    <source>
        <dbReference type="PROSITE" id="PS50111"/>
    </source>
</evidence>
<gene>
    <name evidence="8" type="ORF">GCM10023090_02890</name>
</gene>
<dbReference type="SMART" id="SM00304">
    <property type="entry name" value="HAMP"/>
    <property type="match status" value="1"/>
</dbReference>
<keyword evidence="5" id="KW-0812">Transmembrane</keyword>
<comment type="similarity">
    <text evidence="2">Belongs to the methyl-accepting chemotaxis (MCP) protein family.</text>
</comment>
<keyword evidence="1" id="KW-0488">Methylation</keyword>
<dbReference type="SMART" id="SM00283">
    <property type="entry name" value="MA"/>
    <property type="match status" value="1"/>
</dbReference>
<feature type="domain" description="HAMP" evidence="7">
    <location>
        <begin position="222"/>
        <end position="274"/>
    </location>
</feature>
<dbReference type="CDD" id="cd06225">
    <property type="entry name" value="HAMP"/>
    <property type="match status" value="1"/>
</dbReference>
<evidence type="ECO:0000256" key="1">
    <source>
        <dbReference type="ARBA" id="ARBA00022481"/>
    </source>
</evidence>
<dbReference type="PROSITE" id="PS50885">
    <property type="entry name" value="HAMP"/>
    <property type="match status" value="1"/>
</dbReference>
<dbReference type="PRINTS" id="PR00260">
    <property type="entry name" value="CHEMTRNSDUCR"/>
</dbReference>
<reference evidence="9" key="1">
    <citation type="journal article" date="2019" name="Int. J. Syst. Evol. Microbiol.">
        <title>The Global Catalogue of Microorganisms (GCM) 10K type strain sequencing project: providing services to taxonomists for standard genome sequencing and annotation.</title>
        <authorList>
            <consortium name="The Broad Institute Genomics Platform"/>
            <consortium name="The Broad Institute Genome Sequencing Center for Infectious Disease"/>
            <person name="Wu L."/>
            <person name="Ma J."/>
        </authorList>
    </citation>
    <scope>NUCLEOTIDE SEQUENCE [LARGE SCALE GENOMIC DNA]</scope>
    <source>
        <strain evidence="9">JCM 31890</strain>
    </source>
</reference>
<dbReference type="CDD" id="cd19411">
    <property type="entry name" value="MCP2201-like_sensor"/>
    <property type="match status" value="1"/>
</dbReference>
<feature type="transmembrane region" description="Helical" evidence="5">
    <location>
        <begin position="200"/>
        <end position="221"/>
    </location>
</feature>
<comment type="caution">
    <text evidence="8">The sequence shown here is derived from an EMBL/GenBank/DDBJ whole genome shotgun (WGS) entry which is preliminary data.</text>
</comment>
<evidence type="ECO:0008006" key="10">
    <source>
        <dbReference type="Google" id="ProtNLM"/>
    </source>
</evidence>
<evidence type="ECO:0000313" key="9">
    <source>
        <dbReference type="Proteomes" id="UP001501788"/>
    </source>
</evidence>
<keyword evidence="5" id="KW-1133">Transmembrane helix</keyword>
<keyword evidence="5" id="KW-0472">Membrane</keyword>
<dbReference type="InterPro" id="IPR003660">
    <property type="entry name" value="HAMP_dom"/>
</dbReference>
<feature type="compositionally biased region" description="Low complexity" evidence="4">
    <location>
        <begin position="545"/>
        <end position="566"/>
    </location>
</feature>
<evidence type="ECO:0000256" key="3">
    <source>
        <dbReference type="PROSITE-ProRule" id="PRU00284"/>
    </source>
</evidence>